<dbReference type="EMBL" id="JAQMWT010000001">
    <property type="protein sequence ID" value="KAJ8614617.1"/>
    <property type="molecule type" value="Genomic_DNA"/>
</dbReference>
<sequence length="478" mass="52877">MDTTTTSKIVVDESREIQVRWRSETMRFRVRTISELREAVAARTGVEQIRLIAGGRVVKSLFEIEEKVLAVGTSLAEASRAATAVEDAAAERRRLREREVVDDLSEAGDEARDESDDEGCVFGRELYDEGAAGRTGFGRIEVLPDLPGSETASKLLERLGRDVGVRAVMRERGWFVPVLCEMYPDGKVGVDPVCVLGLNESHGQRIKLRLRTDDLRGFRKLLGLKKVLYHELAHNERSEHDAIFYGIVSDIDRDATKAAGAAATARRLGGAALLRPPTNRAAAGGRLGGVASLDRARAAQVGGFALACTCPDHQIDKLPEEYGVEESKGVEPPEPEEQPMDLDAEEEVEDEEEEDLGARDDPPVDPNSREGKLLEALRELGQVEPNARRDAADTLNTILANAPDAKYRRIRLANKRFLRTAGKFAPALRFLEAVGFQRERDGQEDVLIFRRHDPALLWLGRSALNDWYLAPREVAAQN</sequence>
<evidence type="ECO:0000313" key="4">
    <source>
        <dbReference type="Proteomes" id="UP001230188"/>
    </source>
</evidence>
<dbReference type="PANTHER" id="PTHR47796:SF1">
    <property type="entry name" value="OS08G0500800 PROTEIN"/>
    <property type="match status" value="1"/>
</dbReference>
<reference evidence="3" key="1">
    <citation type="submission" date="2023-01" db="EMBL/GenBank/DDBJ databases">
        <title>Metagenome sequencing of chrysophaentin producing Chrysophaeum taylorii.</title>
        <authorList>
            <person name="Davison J."/>
            <person name="Bewley C."/>
        </authorList>
    </citation>
    <scope>NUCLEOTIDE SEQUENCE</scope>
    <source>
        <strain evidence="3">NIES-1699</strain>
    </source>
</reference>
<feature type="compositionally biased region" description="Basic and acidic residues" evidence="1">
    <location>
        <begin position="356"/>
        <end position="369"/>
    </location>
</feature>
<dbReference type="AlphaFoldDB" id="A0AAD7UPH9"/>
<dbReference type="PANTHER" id="PTHR47796">
    <property type="entry name" value="ZINC METALLOPROTEINASE-LIKE PROTEIN"/>
    <property type="match status" value="1"/>
</dbReference>
<dbReference type="PROSITE" id="PS51397">
    <property type="entry name" value="WLM"/>
    <property type="match status" value="1"/>
</dbReference>
<dbReference type="Pfam" id="PF08325">
    <property type="entry name" value="WLM"/>
    <property type="match status" value="1"/>
</dbReference>
<feature type="region of interest" description="Disordered" evidence="1">
    <location>
        <begin position="323"/>
        <end position="369"/>
    </location>
</feature>
<comment type="caution">
    <text evidence="3">The sequence shown here is derived from an EMBL/GenBank/DDBJ whole genome shotgun (WGS) entry which is preliminary data.</text>
</comment>
<evidence type="ECO:0000313" key="3">
    <source>
        <dbReference type="EMBL" id="KAJ8614617.1"/>
    </source>
</evidence>
<keyword evidence="4" id="KW-1185">Reference proteome</keyword>
<dbReference type="InterPro" id="IPR013536">
    <property type="entry name" value="WLM_dom"/>
</dbReference>
<gene>
    <name evidence="3" type="ORF">CTAYLR_008987</name>
</gene>
<dbReference type="InterPro" id="IPR036339">
    <property type="entry name" value="PUB-like_dom_sf"/>
</dbReference>
<evidence type="ECO:0000259" key="2">
    <source>
        <dbReference type="PROSITE" id="PS51397"/>
    </source>
</evidence>
<dbReference type="Gene3D" id="1.20.58.2190">
    <property type="match status" value="1"/>
</dbReference>
<dbReference type="InterPro" id="IPR018997">
    <property type="entry name" value="PUB_domain"/>
</dbReference>
<feature type="compositionally biased region" description="Acidic residues" evidence="1">
    <location>
        <begin position="333"/>
        <end position="355"/>
    </location>
</feature>
<dbReference type="Proteomes" id="UP001230188">
    <property type="component" value="Unassembled WGS sequence"/>
</dbReference>
<dbReference type="Pfam" id="PF09409">
    <property type="entry name" value="PUB"/>
    <property type="match status" value="1"/>
</dbReference>
<feature type="domain" description="WLM" evidence="2">
    <location>
        <begin position="128"/>
        <end position="306"/>
    </location>
</feature>
<evidence type="ECO:0000256" key="1">
    <source>
        <dbReference type="SAM" id="MobiDB-lite"/>
    </source>
</evidence>
<dbReference type="SUPFAM" id="SSF143503">
    <property type="entry name" value="PUG domain-like"/>
    <property type="match status" value="1"/>
</dbReference>
<organism evidence="3 4">
    <name type="scientific">Chrysophaeum taylorii</name>
    <dbReference type="NCBI Taxonomy" id="2483200"/>
    <lineage>
        <taxon>Eukaryota</taxon>
        <taxon>Sar</taxon>
        <taxon>Stramenopiles</taxon>
        <taxon>Ochrophyta</taxon>
        <taxon>Pelagophyceae</taxon>
        <taxon>Pelagomonadales</taxon>
        <taxon>Pelagomonadaceae</taxon>
        <taxon>Chrysophaeum</taxon>
    </lineage>
</organism>
<proteinExistence type="predicted"/>
<accession>A0AAD7UPH9</accession>
<name>A0AAD7UPH9_9STRA</name>
<protein>
    <recommendedName>
        <fullName evidence="2">WLM domain-containing protein</fullName>
    </recommendedName>
</protein>